<accession>A0A841HZX0</accession>
<comment type="caution">
    <text evidence="1">The sequence shown here is derived from an EMBL/GenBank/DDBJ whole genome shotgun (WGS) entry which is preliminary data.</text>
</comment>
<reference evidence="1 2" key="1">
    <citation type="submission" date="2020-08" db="EMBL/GenBank/DDBJ databases">
        <title>Genomic Encyclopedia of Type Strains, Phase IV (KMG-IV): sequencing the most valuable type-strain genomes for metagenomic binning, comparative biology and taxonomic classification.</title>
        <authorList>
            <person name="Goeker M."/>
        </authorList>
    </citation>
    <scope>NUCLEOTIDE SEQUENCE [LARGE SCALE GENOMIC DNA]</scope>
    <source>
        <strain evidence="1 2">DSM 21458</strain>
    </source>
</reference>
<dbReference type="Proteomes" id="UP000569951">
    <property type="component" value="Unassembled WGS sequence"/>
</dbReference>
<dbReference type="RefSeq" id="WP_183985479.1">
    <property type="nucleotide sequence ID" value="NZ_JACHHG010000003.1"/>
</dbReference>
<name>A0A841HZX0_9DEIO</name>
<evidence type="ECO:0000313" key="2">
    <source>
        <dbReference type="Proteomes" id="UP000569951"/>
    </source>
</evidence>
<keyword evidence="1" id="KW-0346">Stress response</keyword>
<dbReference type="EMBL" id="JACHHG010000003">
    <property type="protein sequence ID" value="MBB6097750.1"/>
    <property type="molecule type" value="Genomic_DNA"/>
</dbReference>
<organism evidence="1 2">
    <name type="scientific">Deinobacterium chartae</name>
    <dbReference type="NCBI Taxonomy" id="521158"/>
    <lineage>
        <taxon>Bacteria</taxon>
        <taxon>Thermotogati</taxon>
        <taxon>Deinococcota</taxon>
        <taxon>Deinococci</taxon>
        <taxon>Deinococcales</taxon>
        <taxon>Deinococcaceae</taxon>
        <taxon>Deinobacterium</taxon>
    </lineage>
</organism>
<evidence type="ECO:0000313" key="1">
    <source>
        <dbReference type="EMBL" id="MBB6097750.1"/>
    </source>
</evidence>
<protein>
    <submittedName>
        <fullName evidence="1">Molecular chaperone GrpE (Heat shock protein)</fullName>
    </submittedName>
</protein>
<proteinExistence type="predicted"/>
<sequence>MTDLPLLRKRIRQLIARVRRATREAHYQDVLPYLDRIERDVESAYALGNGVWMQSLEEQVGRIQQQMHCFIRGHEVPWPVYKVRPEGGRRDTHVR</sequence>
<gene>
    <name evidence="1" type="ORF">HNR42_001167</name>
</gene>
<keyword evidence="2" id="KW-1185">Reference proteome</keyword>
<dbReference type="AlphaFoldDB" id="A0A841HZX0"/>